<organism evidence="1 2">
    <name type="scientific">Russula ochroleuca</name>
    <dbReference type="NCBI Taxonomy" id="152965"/>
    <lineage>
        <taxon>Eukaryota</taxon>
        <taxon>Fungi</taxon>
        <taxon>Dikarya</taxon>
        <taxon>Basidiomycota</taxon>
        <taxon>Agaricomycotina</taxon>
        <taxon>Agaricomycetes</taxon>
        <taxon>Russulales</taxon>
        <taxon>Russulaceae</taxon>
        <taxon>Russula</taxon>
    </lineage>
</organism>
<comment type="caution">
    <text evidence="1">The sequence shown here is derived from an EMBL/GenBank/DDBJ whole genome shotgun (WGS) entry which is preliminary data.</text>
</comment>
<dbReference type="Proteomes" id="UP000759537">
    <property type="component" value="Unassembled WGS sequence"/>
</dbReference>
<keyword evidence="2" id="KW-1185">Reference proteome</keyword>
<reference evidence="1" key="2">
    <citation type="journal article" date="2020" name="Nat. Commun.">
        <title>Large-scale genome sequencing of mycorrhizal fungi provides insights into the early evolution of symbiotic traits.</title>
        <authorList>
            <person name="Miyauchi S."/>
            <person name="Kiss E."/>
            <person name="Kuo A."/>
            <person name="Drula E."/>
            <person name="Kohler A."/>
            <person name="Sanchez-Garcia M."/>
            <person name="Morin E."/>
            <person name="Andreopoulos B."/>
            <person name="Barry K.W."/>
            <person name="Bonito G."/>
            <person name="Buee M."/>
            <person name="Carver A."/>
            <person name="Chen C."/>
            <person name="Cichocki N."/>
            <person name="Clum A."/>
            <person name="Culley D."/>
            <person name="Crous P.W."/>
            <person name="Fauchery L."/>
            <person name="Girlanda M."/>
            <person name="Hayes R.D."/>
            <person name="Keri Z."/>
            <person name="LaButti K."/>
            <person name="Lipzen A."/>
            <person name="Lombard V."/>
            <person name="Magnuson J."/>
            <person name="Maillard F."/>
            <person name="Murat C."/>
            <person name="Nolan M."/>
            <person name="Ohm R.A."/>
            <person name="Pangilinan J."/>
            <person name="Pereira M.F."/>
            <person name="Perotto S."/>
            <person name="Peter M."/>
            <person name="Pfister S."/>
            <person name="Riley R."/>
            <person name="Sitrit Y."/>
            <person name="Stielow J.B."/>
            <person name="Szollosi G."/>
            <person name="Zifcakova L."/>
            <person name="Stursova M."/>
            <person name="Spatafora J.W."/>
            <person name="Tedersoo L."/>
            <person name="Vaario L.M."/>
            <person name="Yamada A."/>
            <person name="Yan M."/>
            <person name="Wang P."/>
            <person name="Xu J."/>
            <person name="Bruns T."/>
            <person name="Baldrian P."/>
            <person name="Vilgalys R."/>
            <person name="Dunand C."/>
            <person name="Henrissat B."/>
            <person name="Grigoriev I.V."/>
            <person name="Hibbett D."/>
            <person name="Nagy L.G."/>
            <person name="Martin F.M."/>
        </authorList>
    </citation>
    <scope>NUCLEOTIDE SEQUENCE</scope>
    <source>
        <strain evidence="1">Prilba</strain>
    </source>
</reference>
<evidence type="ECO:0000313" key="1">
    <source>
        <dbReference type="EMBL" id="KAF8473087.1"/>
    </source>
</evidence>
<dbReference type="EMBL" id="WHVB01000019">
    <property type="protein sequence ID" value="KAF8473087.1"/>
    <property type="molecule type" value="Genomic_DNA"/>
</dbReference>
<protein>
    <submittedName>
        <fullName evidence="1">Uncharacterized protein</fullName>
    </submittedName>
</protein>
<reference evidence="1" key="1">
    <citation type="submission" date="2019-10" db="EMBL/GenBank/DDBJ databases">
        <authorList>
            <consortium name="DOE Joint Genome Institute"/>
            <person name="Kuo A."/>
            <person name="Miyauchi S."/>
            <person name="Kiss E."/>
            <person name="Drula E."/>
            <person name="Kohler A."/>
            <person name="Sanchez-Garcia M."/>
            <person name="Andreopoulos B."/>
            <person name="Barry K.W."/>
            <person name="Bonito G."/>
            <person name="Buee M."/>
            <person name="Carver A."/>
            <person name="Chen C."/>
            <person name="Cichocki N."/>
            <person name="Clum A."/>
            <person name="Culley D."/>
            <person name="Crous P.W."/>
            <person name="Fauchery L."/>
            <person name="Girlanda M."/>
            <person name="Hayes R."/>
            <person name="Keri Z."/>
            <person name="LaButti K."/>
            <person name="Lipzen A."/>
            <person name="Lombard V."/>
            <person name="Magnuson J."/>
            <person name="Maillard F."/>
            <person name="Morin E."/>
            <person name="Murat C."/>
            <person name="Nolan M."/>
            <person name="Ohm R."/>
            <person name="Pangilinan J."/>
            <person name="Pereira M."/>
            <person name="Perotto S."/>
            <person name="Peter M."/>
            <person name="Riley R."/>
            <person name="Sitrit Y."/>
            <person name="Stielow B."/>
            <person name="Szollosi G."/>
            <person name="Zifcakova L."/>
            <person name="Stursova M."/>
            <person name="Spatafora J.W."/>
            <person name="Tedersoo L."/>
            <person name="Vaario L.-M."/>
            <person name="Yamada A."/>
            <person name="Yan M."/>
            <person name="Wang P."/>
            <person name="Xu J."/>
            <person name="Bruns T."/>
            <person name="Baldrian P."/>
            <person name="Vilgalys R."/>
            <person name="Henrissat B."/>
            <person name="Grigoriev I.V."/>
            <person name="Hibbett D."/>
            <person name="Nagy L.G."/>
            <person name="Martin F.M."/>
        </authorList>
    </citation>
    <scope>NUCLEOTIDE SEQUENCE</scope>
    <source>
        <strain evidence="1">Prilba</strain>
    </source>
</reference>
<evidence type="ECO:0000313" key="2">
    <source>
        <dbReference type="Proteomes" id="UP000759537"/>
    </source>
</evidence>
<dbReference type="AlphaFoldDB" id="A0A9P5K1A2"/>
<gene>
    <name evidence="1" type="ORF">DFH94DRAFT_847085</name>
</gene>
<accession>A0A9P5K1A2</accession>
<sequence>MLSPPYVWEVGAAISIRLSVVMLLVYTTSVIDSKRDLHVSLADQTVNNRPSTGLHRASGSPAFSAMRLFKEAMMSAGSAGVGDLQAPWSFPQRRLVAETCLRIHRDCRILRPGRALLAWDIVTISKAKKALLGRVQLPEDISNIDARVIGTVVCHLLDVPFNEDHSDDPRRQHVSLQGLLLPVHRLDVFRRRGWHRLHMSPELCLED</sequence>
<proteinExistence type="predicted"/>
<name>A0A9P5K1A2_9AGAM</name>